<proteinExistence type="predicted"/>
<keyword evidence="2 5" id="KW-0812">Transmembrane</keyword>
<keyword evidence="4 5" id="KW-0472">Membrane</keyword>
<accession>A0A7C4MPE0</accession>
<feature type="transmembrane region" description="Helical" evidence="5">
    <location>
        <begin position="71"/>
        <end position="88"/>
    </location>
</feature>
<keyword evidence="1" id="KW-1003">Cell membrane</keyword>
<evidence type="ECO:0000256" key="1">
    <source>
        <dbReference type="ARBA" id="ARBA00022475"/>
    </source>
</evidence>
<feature type="domain" description="Lipopolysaccharide assembly protein A" evidence="6">
    <location>
        <begin position="54"/>
        <end position="111"/>
    </location>
</feature>
<reference evidence="7" key="1">
    <citation type="journal article" date="2020" name="mSystems">
        <title>Genome- and Community-Level Interaction Insights into Carbon Utilization and Element Cycling Functions of Hydrothermarchaeota in Hydrothermal Sediment.</title>
        <authorList>
            <person name="Zhou Z."/>
            <person name="Liu Y."/>
            <person name="Xu W."/>
            <person name="Pan J."/>
            <person name="Luo Z.H."/>
            <person name="Li M."/>
        </authorList>
    </citation>
    <scope>NUCLEOTIDE SEQUENCE [LARGE SCALE GENOMIC DNA]</scope>
    <source>
        <strain evidence="7">SpSt-477</strain>
    </source>
</reference>
<gene>
    <name evidence="7" type="ORF">ENS29_05755</name>
</gene>
<evidence type="ECO:0000256" key="2">
    <source>
        <dbReference type="ARBA" id="ARBA00022692"/>
    </source>
</evidence>
<protein>
    <submittedName>
        <fullName evidence="7">LapA family protein</fullName>
    </submittedName>
</protein>
<dbReference type="GO" id="GO:0005886">
    <property type="term" value="C:plasma membrane"/>
    <property type="evidence" value="ECO:0007669"/>
    <property type="project" value="InterPro"/>
</dbReference>
<comment type="caution">
    <text evidence="7">The sequence shown here is derived from an EMBL/GenBank/DDBJ whole genome shotgun (WGS) entry which is preliminary data.</text>
</comment>
<evidence type="ECO:0000256" key="4">
    <source>
        <dbReference type="ARBA" id="ARBA00023136"/>
    </source>
</evidence>
<evidence type="ECO:0000256" key="3">
    <source>
        <dbReference type="ARBA" id="ARBA00022989"/>
    </source>
</evidence>
<evidence type="ECO:0000313" key="7">
    <source>
        <dbReference type="EMBL" id="HGU32344.1"/>
    </source>
</evidence>
<organism evidence="7">
    <name type="scientific">Desulfatirhabdium butyrativorans</name>
    <dbReference type="NCBI Taxonomy" id="340467"/>
    <lineage>
        <taxon>Bacteria</taxon>
        <taxon>Pseudomonadati</taxon>
        <taxon>Thermodesulfobacteriota</taxon>
        <taxon>Desulfobacteria</taxon>
        <taxon>Desulfobacterales</taxon>
        <taxon>Desulfatirhabdiaceae</taxon>
        <taxon>Desulfatirhabdium</taxon>
    </lineage>
</organism>
<name>A0A7C4MPE0_9BACT</name>
<evidence type="ECO:0000259" key="6">
    <source>
        <dbReference type="Pfam" id="PF06305"/>
    </source>
</evidence>
<dbReference type="Pfam" id="PF06305">
    <property type="entry name" value="LapA_dom"/>
    <property type="match status" value="1"/>
</dbReference>
<dbReference type="InterPro" id="IPR010445">
    <property type="entry name" value="LapA_dom"/>
</dbReference>
<dbReference type="AlphaFoldDB" id="A0A7C4MPE0"/>
<evidence type="ECO:0000256" key="5">
    <source>
        <dbReference type="SAM" id="Phobius"/>
    </source>
</evidence>
<sequence length="141" mass="15741">MVSVNMVGYASTSMEDPVMRKFKILLTLLILAVLGTIFYQNQGYFLAAPLIIFNVYFRQYEFSTVSNATMILGAFVFGVLLTYFMTLAQRYRTSKTVKNLQETISQQQETIAGLRSRMDSQPSGPSQPSDASIVDAVVKEA</sequence>
<keyword evidence="3 5" id="KW-1133">Transmembrane helix</keyword>
<dbReference type="EMBL" id="DSUH01000131">
    <property type="protein sequence ID" value="HGU32344.1"/>
    <property type="molecule type" value="Genomic_DNA"/>
</dbReference>